<protein>
    <recommendedName>
        <fullName evidence="4 5">Large ribosomal subunit protein bL33</fullName>
    </recommendedName>
</protein>
<comment type="caution">
    <text evidence="6">The sequence shown here is derived from an EMBL/GenBank/DDBJ whole genome shotgun (WGS) entry which is preliminary data.</text>
</comment>
<dbReference type="SUPFAM" id="SSF57829">
    <property type="entry name" value="Zn-binding ribosomal proteins"/>
    <property type="match status" value="1"/>
</dbReference>
<gene>
    <name evidence="5" type="primary">rpmG</name>
    <name evidence="6" type="ORF">A3J47_00960</name>
</gene>
<evidence type="ECO:0000256" key="4">
    <source>
        <dbReference type="ARBA" id="ARBA00035176"/>
    </source>
</evidence>
<evidence type="ECO:0000256" key="3">
    <source>
        <dbReference type="ARBA" id="ARBA00023274"/>
    </source>
</evidence>
<dbReference type="NCBIfam" id="NF001764">
    <property type="entry name" value="PRK00504.1"/>
    <property type="match status" value="1"/>
</dbReference>
<proteinExistence type="inferred from homology"/>
<organism evidence="6 7">
    <name type="scientific">Candidatus Yanofskybacteria bacterium RIFCSPHIGHO2_02_FULL_43_22</name>
    <dbReference type="NCBI Taxonomy" id="1802681"/>
    <lineage>
        <taxon>Bacteria</taxon>
        <taxon>Candidatus Yanofskyibacteriota</taxon>
    </lineage>
</organism>
<evidence type="ECO:0000313" key="6">
    <source>
        <dbReference type="EMBL" id="OGN14735.1"/>
    </source>
</evidence>
<evidence type="ECO:0000256" key="1">
    <source>
        <dbReference type="ARBA" id="ARBA00007596"/>
    </source>
</evidence>
<keyword evidence="3 5" id="KW-0687">Ribonucleoprotein</keyword>
<name>A0A1F8FNQ7_9BACT</name>
<dbReference type="InterPro" id="IPR038584">
    <property type="entry name" value="Ribosomal_bL33_sf"/>
</dbReference>
<dbReference type="InterPro" id="IPR001705">
    <property type="entry name" value="Ribosomal_bL33"/>
</dbReference>
<comment type="similarity">
    <text evidence="1 5">Belongs to the bacterial ribosomal protein bL33 family.</text>
</comment>
<dbReference type="GO" id="GO:0005840">
    <property type="term" value="C:ribosome"/>
    <property type="evidence" value="ECO:0007669"/>
    <property type="project" value="UniProtKB-KW"/>
</dbReference>
<accession>A0A1F8FNQ7</accession>
<dbReference type="InterPro" id="IPR011332">
    <property type="entry name" value="Ribosomal_zn-bd"/>
</dbReference>
<dbReference type="GO" id="GO:0005737">
    <property type="term" value="C:cytoplasm"/>
    <property type="evidence" value="ECO:0007669"/>
    <property type="project" value="UniProtKB-ARBA"/>
</dbReference>
<dbReference type="GO" id="GO:0006412">
    <property type="term" value="P:translation"/>
    <property type="evidence" value="ECO:0007669"/>
    <property type="project" value="UniProtKB-UniRule"/>
</dbReference>
<dbReference type="EMBL" id="MGJV01000021">
    <property type="protein sequence ID" value="OGN14735.1"/>
    <property type="molecule type" value="Genomic_DNA"/>
</dbReference>
<evidence type="ECO:0000313" key="7">
    <source>
        <dbReference type="Proteomes" id="UP000176581"/>
    </source>
</evidence>
<dbReference type="Gene3D" id="2.20.28.120">
    <property type="entry name" value="Ribosomal protein L33"/>
    <property type="match status" value="1"/>
</dbReference>
<reference evidence="6 7" key="1">
    <citation type="journal article" date="2016" name="Nat. Commun.">
        <title>Thousands of microbial genomes shed light on interconnected biogeochemical processes in an aquifer system.</title>
        <authorList>
            <person name="Anantharaman K."/>
            <person name="Brown C.T."/>
            <person name="Hug L.A."/>
            <person name="Sharon I."/>
            <person name="Castelle C.J."/>
            <person name="Probst A.J."/>
            <person name="Thomas B.C."/>
            <person name="Singh A."/>
            <person name="Wilkins M.J."/>
            <person name="Karaoz U."/>
            <person name="Brodie E.L."/>
            <person name="Williams K.H."/>
            <person name="Hubbard S.S."/>
            <person name="Banfield J.F."/>
        </authorList>
    </citation>
    <scope>NUCLEOTIDE SEQUENCE [LARGE SCALE GENOMIC DNA]</scope>
</reference>
<evidence type="ECO:0000256" key="5">
    <source>
        <dbReference type="HAMAP-Rule" id="MF_00294"/>
    </source>
</evidence>
<dbReference type="GO" id="GO:1990904">
    <property type="term" value="C:ribonucleoprotein complex"/>
    <property type="evidence" value="ECO:0007669"/>
    <property type="project" value="UniProtKB-KW"/>
</dbReference>
<dbReference type="HAMAP" id="MF_00294">
    <property type="entry name" value="Ribosomal_bL33"/>
    <property type="match status" value="1"/>
</dbReference>
<dbReference type="NCBIfam" id="TIGR01023">
    <property type="entry name" value="rpmG_bact"/>
    <property type="match status" value="1"/>
</dbReference>
<dbReference type="Pfam" id="PF00471">
    <property type="entry name" value="Ribosomal_L33"/>
    <property type="match status" value="1"/>
</dbReference>
<keyword evidence="2 5" id="KW-0689">Ribosomal protein</keyword>
<evidence type="ECO:0000256" key="2">
    <source>
        <dbReference type="ARBA" id="ARBA00022980"/>
    </source>
</evidence>
<dbReference type="Proteomes" id="UP000176581">
    <property type="component" value="Unassembled WGS sequence"/>
</dbReference>
<dbReference type="AlphaFoldDB" id="A0A1F8FNQ7"/>
<sequence>MPQPENLIRFKCAVCKRANYYTTKNKKKVERKLEFKKFCKWCRKSTPHKEARITG</sequence>
<dbReference type="GO" id="GO:0003735">
    <property type="term" value="F:structural constituent of ribosome"/>
    <property type="evidence" value="ECO:0007669"/>
    <property type="project" value="InterPro"/>
</dbReference>